<proteinExistence type="predicted"/>
<protein>
    <recommendedName>
        <fullName evidence="3">Cotton fiber protein</fullName>
    </recommendedName>
</protein>
<sequence length="176" mass="20462">MQKNSSEFTRRAWKIIRLALLWAREGGVFRKRPAISLNTLPKYIKNLRHGGRGGGPLIYGERELSFDATPLIHVKMHRPSSLQFKMPHIPCINNPQVLDFEYDFDFNGSEEEIEMDYDNGVEEQYSNGCDGDDENGCDDEIDLKAEEFIAKFYRQMKLQRQISYLQYNEMLTRGAS</sequence>
<dbReference type="Pfam" id="PF05553">
    <property type="entry name" value="DUF761"/>
    <property type="match status" value="1"/>
</dbReference>
<organism evidence="1 2">
    <name type="scientific">Fraxinus pennsylvanica</name>
    <dbReference type="NCBI Taxonomy" id="56036"/>
    <lineage>
        <taxon>Eukaryota</taxon>
        <taxon>Viridiplantae</taxon>
        <taxon>Streptophyta</taxon>
        <taxon>Embryophyta</taxon>
        <taxon>Tracheophyta</taxon>
        <taxon>Spermatophyta</taxon>
        <taxon>Magnoliopsida</taxon>
        <taxon>eudicotyledons</taxon>
        <taxon>Gunneridae</taxon>
        <taxon>Pentapetalae</taxon>
        <taxon>asterids</taxon>
        <taxon>lamiids</taxon>
        <taxon>Lamiales</taxon>
        <taxon>Oleaceae</taxon>
        <taxon>Oleeae</taxon>
        <taxon>Fraxinus</taxon>
    </lineage>
</organism>
<reference evidence="1" key="1">
    <citation type="submission" date="2023-05" db="EMBL/GenBank/DDBJ databases">
        <authorList>
            <person name="Huff M."/>
        </authorList>
    </citation>
    <scope>NUCLEOTIDE SEQUENCE</scope>
</reference>
<dbReference type="Proteomes" id="UP000834106">
    <property type="component" value="Chromosome 13"/>
</dbReference>
<evidence type="ECO:0008006" key="3">
    <source>
        <dbReference type="Google" id="ProtNLM"/>
    </source>
</evidence>
<evidence type="ECO:0000313" key="1">
    <source>
        <dbReference type="EMBL" id="CAI9774287.1"/>
    </source>
</evidence>
<gene>
    <name evidence="1" type="ORF">FPE_LOCUS21717</name>
</gene>
<dbReference type="PANTHER" id="PTHR33265:SF5">
    <property type="entry name" value="COTTON FIBER PROTEIN"/>
    <property type="match status" value="1"/>
</dbReference>
<dbReference type="EMBL" id="OU503048">
    <property type="protein sequence ID" value="CAI9774287.1"/>
    <property type="molecule type" value="Genomic_DNA"/>
</dbReference>
<dbReference type="InterPro" id="IPR008480">
    <property type="entry name" value="DUF761_pln"/>
</dbReference>
<evidence type="ECO:0000313" key="2">
    <source>
        <dbReference type="Proteomes" id="UP000834106"/>
    </source>
</evidence>
<dbReference type="PANTHER" id="PTHR33265">
    <property type="entry name" value="AVR9/CF-9 RAPIDLY ELICITED PROTEIN-RELATED"/>
    <property type="match status" value="1"/>
</dbReference>
<keyword evidence="2" id="KW-1185">Reference proteome</keyword>
<accession>A0AAD1ZRH4</accession>
<name>A0AAD1ZRH4_9LAMI</name>
<dbReference type="AlphaFoldDB" id="A0AAD1ZRH4"/>